<dbReference type="InterPro" id="IPR036770">
    <property type="entry name" value="Ankyrin_rpt-contain_sf"/>
</dbReference>
<dbReference type="Pfam" id="PF12796">
    <property type="entry name" value="Ank_2"/>
    <property type="match status" value="1"/>
</dbReference>
<evidence type="ECO:0000313" key="7">
    <source>
        <dbReference type="EMBL" id="KAK3365845.1"/>
    </source>
</evidence>
<evidence type="ECO:0000259" key="6">
    <source>
        <dbReference type="Pfam" id="PF24120"/>
    </source>
</evidence>
<protein>
    <recommendedName>
        <fullName evidence="6">Single-strand DNA deaminase toxin A-like C-terminal domain-containing protein</fullName>
    </recommendedName>
</protein>
<accession>A0AAE0JXL0</accession>
<proteinExistence type="predicted"/>
<evidence type="ECO:0000256" key="1">
    <source>
        <dbReference type="ARBA" id="ARBA00022737"/>
    </source>
</evidence>
<dbReference type="SUPFAM" id="SSF48403">
    <property type="entry name" value="Ankyrin repeat"/>
    <property type="match status" value="1"/>
</dbReference>
<dbReference type="EMBL" id="JAULSN010000008">
    <property type="protein sequence ID" value="KAK3365845.1"/>
    <property type="molecule type" value="Genomic_DNA"/>
</dbReference>
<dbReference type="InterPro" id="IPR057517">
    <property type="entry name" value="SsdA-like_C"/>
</dbReference>
<feature type="repeat" description="ANK" evidence="3">
    <location>
        <begin position="582"/>
        <end position="608"/>
    </location>
</feature>
<keyword evidence="2 3" id="KW-0040">ANK repeat</keyword>
<dbReference type="PANTHER" id="PTHR24171">
    <property type="entry name" value="ANKYRIN REPEAT DOMAIN-CONTAINING PROTEIN 39-RELATED"/>
    <property type="match status" value="1"/>
</dbReference>
<evidence type="ECO:0000256" key="4">
    <source>
        <dbReference type="SAM" id="MobiDB-lite"/>
    </source>
</evidence>
<keyword evidence="1" id="KW-0677">Repeat</keyword>
<keyword evidence="5" id="KW-0732">Signal</keyword>
<evidence type="ECO:0000256" key="2">
    <source>
        <dbReference type="ARBA" id="ARBA00023043"/>
    </source>
</evidence>
<dbReference type="GO" id="GO:0004842">
    <property type="term" value="F:ubiquitin-protein transferase activity"/>
    <property type="evidence" value="ECO:0007669"/>
    <property type="project" value="TreeGrafter"/>
</dbReference>
<dbReference type="Proteomes" id="UP001287356">
    <property type="component" value="Unassembled WGS sequence"/>
</dbReference>
<dbReference type="AlphaFoldDB" id="A0AAE0JXL0"/>
<dbReference type="Pfam" id="PF24120">
    <property type="entry name" value="SsdA_C"/>
    <property type="match status" value="1"/>
</dbReference>
<reference evidence="7" key="1">
    <citation type="journal article" date="2023" name="Mol. Phylogenet. Evol.">
        <title>Genome-scale phylogeny and comparative genomics of the fungal order Sordariales.</title>
        <authorList>
            <person name="Hensen N."/>
            <person name="Bonometti L."/>
            <person name="Westerberg I."/>
            <person name="Brannstrom I.O."/>
            <person name="Guillou S."/>
            <person name="Cros-Aarteil S."/>
            <person name="Calhoun S."/>
            <person name="Haridas S."/>
            <person name="Kuo A."/>
            <person name="Mondo S."/>
            <person name="Pangilinan J."/>
            <person name="Riley R."/>
            <person name="LaButti K."/>
            <person name="Andreopoulos B."/>
            <person name="Lipzen A."/>
            <person name="Chen C."/>
            <person name="Yan M."/>
            <person name="Daum C."/>
            <person name="Ng V."/>
            <person name="Clum A."/>
            <person name="Steindorff A."/>
            <person name="Ohm R.A."/>
            <person name="Martin F."/>
            <person name="Silar P."/>
            <person name="Natvig D.O."/>
            <person name="Lalanne C."/>
            <person name="Gautier V."/>
            <person name="Ament-Velasquez S.L."/>
            <person name="Kruys A."/>
            <person name="Hutchinson M.I."/>
            <person name="Powell A.J."/>
            <person name="Barry K."/>
            <person name="Miller A.N."/>
            <person name="Grigoriev I.V."/>
            <person name="Debuchy R."/>
            <person name="Gladieux P."/>
            <person name="Hiltunen Thoren M."/>
            <person name="Johannesson H."/>
        </authorList>
    </citation>
    <scope>NUCLEOTIDE SEQUENCE</scope>
    <source>
        <strain evidence="7">CBS 958.72</strain>
    </source>
</reference>
<name>A0AAE0JXL0_9PEZI</name>
<organism evidence="7 8">
    <name type="scientific">Lasiosphaeria ovina</name>
    <dbReference type="NCBI Taxonomy" id="92902"/>
    <lineage>
        <taxon>Eukaryota</taxon>
        <taxon>Fungi</taxon>
        <taxon>Dikarya</taxon>
        <taxon>Ascomycota</taxon>
        <taxon>Pezizomycotina</taxon>
        <taxon>Sordariomycetes</taxon>
        <taxon>Sordariomycetidae</taxon>
        <taxon>Sordariales</taxon>
        <taxon>Lasiosphaeriaceae</taxon>
        <taxon>Lasiosphaeria</taxon>
    </lineage>
</organism>
<gene>
    <name evidence="7" type="ORF">B0T24DRAFT_670018</name>
</gene>
<feature type="repeat" description="ANK" evidence="3">
    <location>
        <begin position="549"/>
        <end position="581"/>
    </location>
</feature>
<feature type="signal peptide" evidence="5">
    <location>
        <begin position="1"/>
        <end position="15"/>
    </location>
</feature>
<evidence type="ECO:0000256" key="3">
    <source>
        <dbReference type="PROSITE-ProRule" id="PRU00023"/>
    </source>
</evidence>
<dbReference type="PROSITE" id="PS50088">
    <property type="entry name" value="ANK_REPEAT"/>
    <property type="match status" value="2"/>
</dbReference>
<feature type="chain" id="PRO_5042247119" description="Single-strand DNA deaminase toxin A-like C-terminal domain-containing protein" evidence="5">
    <location>
        <begin position="16"/>
        <end position="831"/>
    </location>
</feature>
<dbReference type="InterPro" id="IPR002110">
    <property type="entry name" value="Ankyrin_rpt"/>
</dbReference>
<dbReference type="PROSITE" id="PS50297">
    <property type="entry name" value="ANK_REP_REGION"/>
    <property type="match status" value="2"/>
</dbReference>
<evidence type="ECO:0000313" key="8">
    <source>
        <dbReference type="Proteomes" id="UP001287356"/>
    </source>
</evidence>
<comment type="caution">
    <text evidence="7">The sequence shown here is derived from an EMBL/GenBank/DDBJ whole genome shotgun (WGS) entry which is preliminary data.</text>
</comment>
<dbReference type="GO" id="GO:0085020">
    <property type="term" value="P:protein K6-linked ubiquitination"/>
    <property type="evidence" value="ECO:0007669"/>
    <property type="project" value="TreeGrafter"/>
</dbReference>
<evidence type="ECO:0000256" key="5">
    <source>
        <dbReference type="SAM" id="SignalP"/>
    </source>
</evidence>
<feature type="region of interest" description="Disordered" evidence="4">
    <location>
        <begin position="269"/>
        <end position="291"/>
    </location>
</feature>
<dbReference type="PANTHER" id="PTHR24171:SF8">
    <property type="entry name" value="BRCA1-ASSOCIATED RING DOMAIN PROTEIN 1"/>
    <property type="match status" value="1"/>
</dbReference>
<feature type="region of interest" description="Disordered" evidence="4">
    <location>
        <begin position="30"/>
        <end position="50"/>
    </location>
</feature>
<feature type="domain" description="Single-strand DNA deaminase toxin A-like C-terminal" evidence="6">
    <location>
        <begin position="676"/>
        <end position="736"/>
    </location>
</feature>
<dbReference type="SMART" id="SM00248">
    <property type="entry name" value="ANK"/>
    <property type="match status" value="2"/>
</dbReference>
<sequence length="831" mass="93256">MLCLVLCIVSGPLAACEHVMSIECPEYRRRKQTKNRDSHSTQPLPANTEDDAAQWHHVVQHYQWASKGEKYWNQLCTTARRVPVWEEAVVGLNWSMLLRSKHVRRQPVKALVNPIEQTDLDSLRAWSREGPFPYQRLAVKDFPHAFRFDKYGLMVRKEFAVDLPEPDGTGTTEIITRMSGQSGTTMDRQALIALESGHTDTDDIVAEVTNIFLAETVDGATPASHDQFFGSAEDTSATTQEALHFPENSNNTNTTLDKPAGMALRARKELSYQEPSGSSRLAESGSPHSAPIITKGQQQFQWSKGGRPIVQLFRRMGGLDNITVLIQASHVPGGTPVRRGLHHLKQMRPWVITHCTKPRDSEAMTARSQYTERELLAHVQWWDGSRVKVLCPRCGEIHGHGFSGYEPGRNLDRASDCGDPRFWCDYRIHYPFGEAGCETFANYEIDKERAIFVAAGVDLSKHFPVPDGELLEQCRDETNRRRNLLRLVLSEMIQGKINPVRQHLNTSAEADLFLNGVDANTVTFKPTFPETYDDDEKDADGLVTVNTMSGKTALHFAAAEMHPRIIELLLEKGADPNVRDVEGGTPLSEAALWGRLENVEILLNHGANPLLACLRDGQRVRAVDFAKNEEVNTKKRHRDSPGYREDVYERNLDRRAINVRKTVGVLCRGSHLPPVAALSGWAHKDDPAANIQIAGREWTDEVRRLCDYIGHDLAPHDYDQGEPGRSHACHAEKQLIAYFVSKHVFLEPVATEEESTGSVTDGPDFGLHKLSIYDAWDVPPIVRLAELQPPVSLRKGIIMVCRPQCWDCKRFTARVNKVLELEITVVPCSAV</sequence>
<dbReference type="Gene3D" id="1.25.40.20">
    <property type="entry name" value="Ankyrin repeat-containing domain"/>
    <property type="match status" value="1"/>
</dbReference>
<keyword evidence="8" id="KW-1185">Reference proteome</keyword>
<reference evidence="7" key="2">
    <citation type="submission" date="2023-06" db="EMBL/GenBank/DDBJ databases">
        <authorList>
            <consortium name="Lawrence Berkeley National Laboratory"/>
            <person name="Haridas S."/>
            <person name="Hensen N."/>
            <person name="Bonometti L."/>
            <person name="Westerberg I."/>
            <person name="Brannstrom I.O."/>
            <person name="Guillou S."/>
            <person name="Cros-Aarteil S."/>
            <person name="Calhoun S."/>
            <person name="Kuo A."/>
            <person name="Mondo S."/>
            <person name="Pangilinan J."/>
            <person name="Riley R."/>
            <person name="Labutti K."/>
            <person name="Andreopoulos B."/>
            <person name="Lipzen A."/>
            <person name="Chen C."/>
            <person name="Yanf M."/>
            <person name="Daum C."/>
            <person name="Ng V."/>
            <person name="Clum A."/>
            <person name="Steindorff A."/>
            <person name="Ohm R."/>
            <person name="Martin F."/>
            <person name="Silar P."/>
            <person name="Natvig D."/>
            <person name="Lalanne C."/>
            <person name="Gautier V."/>
            <person name="Ament-Velasquez S.L."/>
            <person name="Kruys A."/>
            <person name="Hutchinson M.I."/>
            <person name="Powell A.J."/>
            <person name="Barry K."/>
            <person name="Miller A.N."/>
            <person name="Grigoriev I.V."/>
            <person name="Debuchy R."/>
            <person name="Gladieux P."/>
            <person name="Thoren M.H."/>
            <person name="Johannesson H."/>
        </authorList>
    </citation>
    <scope>NUCLEOTIDE SEQUENCE</scope>
    <source>
        <strain evidence="7">CBS 958.72</strain>
    </source>
</reference>